<dbReference type="EMBL" id="NHON01000117">
    <property type="protein sequence ID" value="OWJ59482.1"/>
    <property type="molecule type" value="Genomic_DNA"/>
</dbReference>
<evidence type="ECO:0000313" key="3">
    <source>
        <dbReference type="Proteomes" id="UP000196655"/>
    </source>
</evidence>
<evidence type="ECO:0000256" key="1">
    <source>
        <dbReference type="SAM" id="MobiDB-lite"/>
    </source>
</evidence>
<dbReference type="Proteomes" id="UP000196655">
    <property type="component" value="Unassembled WGS sequence"/>
</dbReference>
<gene>
    <name evidence="2" type="ORF">BWR60_32235</name>
</gene>
<feature type="region of interest" description="Disordered" evidence="1">
    <location>
        <begin position="1"/>
        <end position="34"/>
    </location>
</feature>
<proteinExistence type="predicted"/>
<sequence>MAKSEPVPPLRVSPPAPPRRVSLPSPPLMISAPSKPISTSAWDDPVMLSLPEKMVASIAISPPGLSRPAAMSVRAVLMPVIEKTGVTAGLL</sequence>
<protein>
    <submittedName>
        <fullName evidence="2">Uncharacterized protein</fullName>
    </submittedName>
</protein>
<keyword evidence="3" id="KW-1185">Reference proteome</keyword>
<name>A0A211Z2J7_9PROT</name>
<comment type="caution">
    <text evidence="2">The sequence shown here is derived from an EMBL/GenBank/DDBJ whole genome shotgun (WGS) entry which is preliminary data.</text>
</comment>
<accession>A0A211Z2J7</accession>
<feature type="compositionally biased region" description="Pro residues" evidence="1">
    <location>
        <begin position="1"/>
        <end position="18"/>
    </location>
</feature>
<evidence type="ECO:0000313" key="2">
    <source>
        <dbReference type="EMBL" id="OWJ59482.1"/>
    </source>
</evidence>
<organism evidence="2 3">
    <name type="scientific">Inquilinus limosus</name>
    <dbReference type="NCBI Taxonomy" id="171674"/>
    <lineage>
        <taxon>Bacteria</taxon>
        <taxon>Pseudomonadati</taxon>
        <taxon>Pseudomonadota</taxon>
        <taxon>Alphaproteobacteria</taxon>
        <taxon>Rhodospirillales</taxon>
        <taxon>Rhodospirillaceae</taxon>
        <taxon>Inquilinus</taxon>
    </lineage>
</organism>
<dbReference type="AlphaFoldDB" id="A0A211Z2J7"/>
<reference evidence="3" key="1">
    <citation type="submission" date="2017-05" db="EMBL/GenBank/DDBJ databases">
        <authorList>
            <person name="Macchi M."/>
            <person name="Festa S."/>
            <person name="Coppotelli B.M."/>
            <person name="Morelli I.S."/>
        </authorList>
    </citation>
    <scope>NUCLEOTIDE SEQUENCE [LARGE SCALE GENOMIC DNA]</scope>
    <source>
        <strain evidence="3">I</strain>
    </source>
</reference>